<dbReference type="PROSITE" id="PS50850">
    <property type="entry name" value="MFS"/>
    <property type="match status" value="1"/>
</dbReference>
<evidence type="ECO:0000256" key="1">
    <source>
        <dbReference type="ARBA" id="ARBA00004141"/>
    </source>
</evidence>
<dbReference type="AlphaFoldDB" id="A0AA37IGR1"/>
<accession>A0AA37IGR1</accession>
<dbReference type="GO" id="GO:0046943">
    <property type="term" value="F:carboxylic acid transmembrane transporter activity"/>
    <property type="evidence" value="ECO:0007669"/>
    <property type="project" value="TreeGrafter"/>
</dbReference>
<dbReference type="GO" id="GO:0005886">
    <property type="term" value="C:plasma membrane"/>
    <property type="evidence" value="ECO:0007669"/>
    <property type="project" value="TreeGrafter"/>
</dbReference>
<evidence type="ECO:0000256" key="4">
    <source>
        <dbReference type="ARBA" id="ARBA00023136"/>
    </source>
</evidence>
<feature type="transmembrane region" description="Helical" evidence="5">
    <location>
        <begin position="70"/>
        <end position="88"/>
    </location>
</feature>
<feature type="transmembrane region" description="Helical" evidence="5">
    <location>
        <begin position="122"/>
        <end position="143"/>
    </location>
</feature>
<dbReference type="Gene3D" id="1.20.1250.20">
    <property type="entry name" value="MFS general substrate transporter like domains"/>
    <property type="match status" value="1"/>
</dbReference>
<dbReference type="EMBL" id="BPUS01000015">
    <property type="protein sequence ID" value="GJH28434.1"/>
    <property type="molecule type" value="Genomic_DNA"/>
</dbReference>
<keyword evidence="3 5" id="KW-1133">Transmembrane helix</keyword>
<dbReference type="InterPro" id="IPR011701">
    <property type="entry name" value="MFS"/>
</dbReference>
<keyword evidence="2 5" id="KW-0812">Transmembrane</keyword>
<dbReference type="SUPFAM" id="SSF103473">
    <property type="entry name" value="MFS general substrate transporter"/>
    <property type="match status" value="1"/>
</dbReference>
<evidence type="ECO:0000256" key="3">
    <source>
        <dbReference type="ARBA" id="ARBA00022989"/>
    </source>
</evidence>
<feature type="transmembrane region" description="Helical" evidence="5">
    <location>
        <begin position="363"/>
        <end position="386"/>
    </location>
</feature>
<gene>
    <name evidence="7" type="ORF">CBA19CS42_27980</name>
</gene>
<feature type="transmembrane region" description="Helical" evidence="5">
    <location>
        <begin position="303"/>
        <end position="320"/>
    </location>
</feature>
<dbReference type="PANTHER" id="PTHR23508">
    <property type="entry name" value="CARBOXYLIC ACID TRANSPORTER PROTEIN HOMOLOG"/>
    <property type="match status" value="1"/>
</dbReference>
<feature type="transmembrane region" description="Helical" evidence="5">
    <location>
        <begin position="392"/>
        <end position="410"/>
    </location>
</feature>
<dbReference type="InterPro" id="IPR020846">
    <property type="entry name" value="MFS_dom"/>
</dbReference>
<feature type="transmembrane region" description="Helical" evidence="5">
    <location>
        <begin position="97"/>
        <end position="116"/>
    </location>
</feature>
<keyword evidence="4 5" id="KW-0472">Membrane</keyword>
<dbReference type="InterPro" id="IPR036259">
    <property type="entry name" value="MFS_trans_sf"/>
</dbReference>
<feature type="transmembrane region" description="Helical" evidence="5">
    <location>
        <begin position="181"/>
        <end position="200"/>
    </location>
</feature>
<evidence type="ECO:0000256" key="2">
    <source>
        <dbReference type="ARBA" id="ARBA00022692"/>
    </source>
</evidence>
<organism evidence="7 8">
    <name type="scientific">Caballeronia novacaledonica</name>
    <dbReference type="NCBI Taxonomy" id="1544861"/>
    <lineage>
        <taxon>Bacteria</taxon>
        <taxon>Pseudomonadati</taxon>
        <taxon>Pseudomonadota</taxon>
        <taxon>Betaproteobacteria</taxon>
        <taxon>Burkholderiales</taxon>
        <taxon>Burkholderiaceae</taxon>
        <taxon>Caballeronia</taxon>
    </lineage>
</organism>
<feature type="transmembrane region" description="Helical" evidence="5">
    <location>
        <begin position="31"/>
        <end position="58"/>
    </location>
</feature>
<dbReference type="PANTHER" id="PTHR23508:SF10">
    <property type="entry name" value="CARBOXYLIC ACID TRANSPORTER PROTEIN HOMOLOG"/>
    <property type="match status" value="1"/>
</dbReference>
<dbReference type="Pfam" id="PF07690">
    <property type="entry name" value="MFS_1"/>
    <property type="match status" value="1"/>
</dbReference>
<evidence type="ECO:0000259" key="6">
    <source>
        <dbReference type="PROSITE" id="PS50850"/>
    </source>
</evidence>
<dbReference type="PROSITE" id="PS00217">
    <property type="entry name" value="SUGAR_TRANSPORT_2"/>
    <property type="match status" value="1"/>
</dbReference>
<name>A0AA37IGR1_9BURK</name>
<sequence>MNHHADQSAHQSALMQDAQEKSIFGPPHIRALVASISGYAMDGFDLLILGFMLSLISADLGLTSAQAGSLVTWTLVGGVAGGIGFGILSDYLGRVRVLTYTILLFAVFTGLCAFAQGYHDLLAYRFIAGLGLGGEFGIGMALAIEAWPAEKRGRVSSYVGMGWQIGVLIAALVTPVLLPHIGWRGMFLVGLAPAVLSFVIRKAIGESEIFIEKAARKKHEFPLKTLFRDAQTTKRSIGMIIMCSVQNFGYYGLIIWMPGYLTRQFGFTLAKSATWTAASILGMLVGIWIFGQLADRIGRKPTFVMYQIGALVMVFVYSRMTTPEALLIGGMVVGVFVNGMMGGYGALMAELYPTHARGTAQNVLWSIGRAVGGFGPLAIGAVASYYSFGTAIAALACIYVVDVVATVVLIPELKGVELE</sequence>
<comment type="caution">
    <text evidence="7">The sequence shown here is derived from an EMBL/GenBank/DDBJ whole genome shotgun (WGS) entry which is preliminary data.</text>
</comment>
<feature type="transmembrane region" description="Helical" evidence="5">
    <location>
        <begin position="155"/>
        <end position="175"/>
    </location>
</feature>
<evidence type="ECO:0000313" key="7">
    <source>
        <dbReference type="EMBL" id="GJH28434.1"/>
    </source>
</evidence>
<comment type="subcellular location">
    <subcellularLocation>
        <location evidence="1">Membrane</location>
        <topology evidence="1">Multi-pass membrane protein</topology>
    </subcellularLocation>
</comment>
<evidence type="ECO:0000256" key="5">
    <source>
        <dbReference type="SAM" id="Phobius"/>
    </source>
</evidence>
<evidence type="ECO:0000313" key="8">
    <source>
        <dbReference type="Proteomes" id="UP001055111"/>
    </source>
</evidence>
<feature type="transmembrane region" description="Helical" evidence="5">
    <location>
        <begin position="237"/>
        <end position="261"/>
    </location>
</feature>
<protein>
    <submittedName>
        <fullName evidence="7">MFS transporter</fullName>
    </submittedName>
</protein>
<feature type="domain" description="Major facilitator superfamily (MFS) profile" evidence="6">
    <location>
        <begin position="31"/>
        <end position="414"/>
    </location>
</feature>
<feature type="transmembrane region" description="Helical" evidence="5">
    <location>
        <begin position="326"/>
        <end position="351"/>
    </location>
</feature>
<reference evidence="7" key="1">
    <citation type="submission" date="2022-09" db="EMBL/GenBank/DDBJ databases">
        <title>Isolation and characterization of 3-chlorobenzoate degrading bacteria from soils in Shizuoka.</title>
        <authorList>
            <person name="Ifat A."/>
            <person name="Ogawa N."/>
            <person name="Kimbara K."/>
            <person name="Moriuchi R."/>
            <person name="Dohra H."/>
            <person name="Shintani M."/>
        </authorList>
    </citation>
    <scope>NUCLEOTIDE SEQUENCE</scope>
    <source>
        <strain evidence="7">19CS4-2</strain>
    </source>
</reference>
<feature type="transmembrane region" description="Helical" evidence="5">
    <location>
        <begin position="273"/>
        <end position="291"/>
    </location>
</feature>
<dbReference type="Proteomes" id="UP001055111">
    <property type="component" value="Unassembled WGS sequence"/>
</dbReference>
<proteinExistence type="predicted"/>
<dbReference type="InterPro" id="IPR005829">
    <property type="entry name" value="Sugar_transporter_CS"/>
</dbReference>